<gene>
    <name evidence="1" type="ORF">SAMN05216386_1658</name>
</gene>
<name>A0A1I5B4K7_9PROT</name>
<dbReference type="Proteomes" id="UP000183107">
    <property type="component" value="Unassembled WGS sequence"/>
</dbReference>
<organism evidence="1 2">
    <name type="scientific">Nitrosospira briensis</name>
    <dbReference type="NCBI Taxonomy" id="35799"/>
    <lineage>
        <taxon>Bacteria</taxon>
        <taxon>Pseudomonadati</taxon>
        <taxon>Pseudomonadota</taxon>
        <taxon>Betaproteobacteria</taxon>
        <taxon>Nitrosomonadales</taxon>
        <taxon>Nitrosomonadaceae</taxon>
        <taxon>Nitrosospira</taxon>
    </lineage>
</organism>
<dbReference type="EMBL" id="FOVJ01000002">
    <property type="protein sequence ID" value="SFN69540.1"/>
    <property type="molecule type" value="Genomic_DNA"/>
</dbReference>
<accession>A0A1I5B4K7</accession>
<reference evidence="2" key="1">
    <citation type="submission" date="2016-10" db="EMBL/GenBank/DDBJ databases">
        <authorList>
            <person name="Varghese N."/>
        </authorList>
    </citation>
    <scope>NUCLEOTIDE SEQUENCE [LARGE SCALE GENOMIC DNA]</scope>
    <source>
        <strain evidence="2">Nsp8</strain>
    </source>
</reference>
<protein>
    <submittedName>
        <fullName evidence="1">Uncharacterized protein</fullName>
    </submittedName>
</protein>
<evidence type="ECO:0000313" key="2">
    <source>
        <dbReference type="Proteomes" id="UP000183107"/>
    </source>
</evidence>
<dbReference type="AlphaFoldDB" id="A0A1I5B4K7"/>
<proteinExistence type="predicted"/>
<dbReference type="RefSeq" id="WP_074796449.1">
    <property type="nucleotide sequence ID" value="NZ_FOVJ01000002.1"/>
</dbReference>
<keyword evidence="2" id="KW-1185">Reference proteome</keyword>
<evidence type="ECO:0000313" key="1">
    <source>
        <dbReference type="EMBL" id="SFN69540.1"/>
    </source>
</evidence>
<sequence length="64" mass="7500">MSRDRELEKKLEQGHRRSADNDPMLQAYARLWLPYAERAVAALESQAKSQANIVRILAEIRDYR</sequence>